<dbReference type="PROSITE" id="PS00078">
    <property type="entry name" value="COX2"/>
    <property type="match status" value="1"/>
</dbReference>
<proteinExistence type="inferred from homology"/>
<evidence type="ECO:0000256" key="7">
    <source>
        <dbReference type="ARBA" id="ARBA00022692"/>
    </source>
</evidence>
<dbReference type="InterPro" id="IPR034210">
    <property type="entry name" value="CcO_II_C"/>
</dbReference>
<keyword evidence="12 18" id="KW-0249">Electron transport</keyword>
<evidence type="ECO:0000259" key="21">
    <source>
        <dbReference type="PROSITE" id="PS50999"/>
    </source>
</evidence>
<keyword evidence="11" id="KW-1278">Translocase</keyword>
<keyword evidence="5 18" id="KW-0813">Transport</keyword>
<evidence type="ECO:0000256" key="11">
    <source>
        <dbReference type="ARBA" id="ARBA00022967"/>
    </source>
</evidence>
<dbReference type="Gene3D" id="1.10.287.90">
    <property type="match status" value="1"/>
</dbReference>
<organism evidence="22">
    <name type="scientific">Culicoides actoni</name>
    <dbReference type="NCBI Taxonomy" id="469747"/>
    <lineage>
        <taxon>Eukaryota</taxon>
        <taxon>Metazoa</taxon>
        <taxon>Ecdysozoa</taxon>
        <taxon>Arthropoda</taxon>
        <taxon>Hexapoda</taxon>
        <taxon>Insecta</taxon>
        <taxon>Pterygota</taxon>
        <taxon>Neoptera</taxon>
        <taxon>Endopterygota</taxon>
        <taxon>Diptera</taxon>
        <taxon>Nematocera</taxon>
        <taxon>Chironomoidea</taxon>
        <taxon>Ceratopogonidae</taxon>
        <taxon>Ceratopogoninae</taxon>
        <taxon>Culicoides</taxon>
        <taxon>Avaritia</taxon>
    </lineage>
</organism>
<evidence type="ECO:0000256" key="3">
    <source>
        <dbReference type="ARBA" id="ARBA00011164"/>
    </source>
</evidence>
<dbReference type="PROSITE" id="PS50999">
    <property type="entry name" value="COX2_TM"/>
    <property type="match status" value="1"/>
</dbReference>
<evidence type="ECO:0000256" key="15">
    <source>
        <dbReference type="ARBA" id="ARBA00023128"/>
    </source>
</evidence>
<comment type="function">
    <text evidence="18">Component of the cytochrome c oxidase, the last enzyme in the mitochondrial electron transport chain which drives oxidative phosphorylation. The respiratory chain contains 3 multisubunit complexes succinate dehydrogenase (complex II, CII), ubiquinol-cytochrome c oxidoreductase (cytochrome b-c1 complex, complex III, CIII) and cytochrome c oxidase (complex IV, CIV), that cooperate to transfer electrons derived from NADH and succinate to molecular oxygen, creating an electrochemical gradient over the inner membrane that drives transmembrane transport and the ATP synthase. Cytochrome c oxidase is the component of the respiratory chain that catalyzes the reduction of oxygen to water. Electrons originating from reduced cytochrome c in the intermembrane space (IMS) are transferred via the dinuclear copper A center (CU(A)) of subunit 2 and heme A of subunit 1 to the active site in subunit 1, a binuclear center (BNC) formed by heme A3 and copper B (CU(B)). The BNC reduces molecular oxygen to 2 water molecules using 4 electrons from cytochrome c in the IMS and 4 protons from the mitochondrial matrix.</text>
</comment>
<dbReference type="Gene3D" id="2.60.40.420">
    <property type="entry name" value="Cupredoxins - blue copper proteins"/>
    <property type="match status" value="1"/>
</dbReference>
<evidence type="ECO:0000256" key="2">
    <source>
        <dbReference type="ARBA" id="ARBA00007866"/>
    </source>
</evidence>
<dbReference type="Pfam" id="PF00116">
    <property type="entry name" value="COX2"/>
    <property type="match status" value="1"/>
</dbReference>
<evidence type="ECO:0000256" key="13">
    <source>
        <dbReference type="ARBA" id="ARBA00022989"/>
    </source>
</evidence>
<evidence type="ECO:0000256" key="8">
    <source>
        <dbReference type="ARBA" id="ARBA00022723"/>
    </source>
</evidence>
<dbReference type="GO" id="GO:0042773">
    <property type="term" value="P:ATP synthesis coupled electron transport"/>
    <property type="evidence" value="ECO:0007669"/>
    <property type="project" value="TreeGrafter"/>
</dbReference>
<keyword evidence="13 19" id="KW-1133">Transmembrane helix</keyword>
<keyword evidence="7 18" id="KW-0812">Transmembrane</keyword>
<dbReference type="EMBL" id="AB360971">
    <property type="protein sequence ID" value="BAF80193.1"/>
    <property type="molecule type" value="Genomic_DNA"/>
</dbReference>
<dbReference type="InterPro" id="IPR036257">
    <property type="entry name" value="Cyt_c_oxidase_su2_TM_sf"/>
</dbReference>
<keyword evidence="6 18" id="KW-0679">Respiratory chain</keyword>
<keyword evidence="9 18" id="KW-0999">Mitochondrion inner membrane</keyword>
<dbReference type="SUPFAM" id="SSF81464">
    <property type="entry name" value="Cytochrome c oxidase subunit II-like, transmembrane region"/>
    <property type="match status" value="1"/>
</dbReference>
<keyword evidence="8 18" id="KW-0479">Metal-binding</keyword>
<dbReference type="PANTHER" id="PTHR22888:SF9">
    <property type="entry name" value="CYTOCHROME C OXIDASE SUBUNIT 2"/>
    <property type="match status" value="1"/>
</dbReference>
<dbReference type="InterPro" id="IPR008972">
    <property type="entry name" value="Cupredoxin"/>
</dbReference>
<accession>A8B0L6</accession>
<evidence type="ECO:0000256" key="12">
    <source>
        <dbReference type="ARBA" id="ARBA00022982"/>
    </source>
</evidence>
<dbReference type="GO" id="GO:0005507">
    <property type="term" value="F:copper ion binding"/>
    <property type="evidence" value="ECO:0007669"/>
    <property type="project" value="InterPro"/>
</dbReference>
<dbReference type="GO" id="GO:0004129">
    <property type="term" value="F:cytochrome-c oxidase activity"/>
    <property type="evidence" value="ECO:0007669"/>
    <property type="project" value="UniProtKB-EC"/>
</dbReference>
<keyword evidence="10" id="KW-0460">Magnesium</keyword>
<dbReference type="PANTHER" id="PTHR22888">
    <property type="entry name" value="CYTOCHROME C OXIDASE, SUBUNIT II"/>
    <property type="match status" value="1"/>
</dbReference>
<comment type="catalytic activity">
    <reaction evidence="17">
        <text>4 Fe(II)-[cytochrome c] + O2 + 8 H(+)(in) = 4 Fe(III)-[cytochrome c] + 2 H2O + 4 H(+)(out)</text>
        <dbReference type="Rhea" id="RHEA:11436"/>
        <dbReference type="Rhea" id="RHEA-COMP:10350"/>
        <dbReference type="Rhea" id="RHEA-COMP:14399"/>
        <dbReference type="ChEBI" id="CHEBI:15377"/>
        <dbReference type="ChEBI" id="CHEBI:15378"/>
        <dbReference type="ChEBI" id="CHEBI:15379"/>
        <dbReference type="ChEBI" id="CHEBI:29033"/>
        <dbReference type="ChEBI" id="CHEBI:29034"/>
        <dbReference type="EC" id="7.1.1.9"/>
    </reaction>
    <physiologicalReaction direction="left-to-right" evidence="17">
        <dbReference type="Rhea" id="RHEA:11437"/>
    </physiologicalReaction>
</comment>
<keyword evidence="16 18" id="KW-0472">Membrane</keyword>
<dbReference type="PROSITE" id="PS50857">
    <property type="entry name" value="COX2_CUA"/>
    <property type="match status" value="1"/>
</dbReference>
<evidence type="ECO:0000256" key="19">
    <source>
        <dbReference type="SAM" id="Phobius"/>
    </source>
</evidence>
<dbReference type="GO" id="GO:0016491">
    <property type="term" value="F:oxidoreductase activity"/>
    <property type="evidence" value="ECO:0007669"/>
    <property type="project" value="InterPro"/>
</dbReference>
<name>A8B0L6_9DIPT</name>
<evidence type="ECO:0000256" key="16">
    <source>
        <dbReference type="ARBA" id="ARBA00023136"/>
    </source>
</evidence>
<evidence type="ECO:0000256" key="1">
    <source>
        <dbReference type="ARBA" id="ARBA00004448"/>
    </source>
</evidence>
<feature type="transmembrane region" description="Helical" evidence="19">
    <location>
        <begin position="21"/>
        <end position="43"/>
    </location>
</feature>
<evidence type="ECO:0000256" key="10">
    <source>
        <dbReference type="ARBA" id="ARBA00022842"/>
    </source>
</evidence>
<comment type="subcellular location">
    <subcellularLocation>
        <location evidence="1 18">Mitochondrion inner membrane</location>
        <topology evidence="1 18">Multi-pass membrane protein</topology>
    </subcellularLocation>
</comment>
<evidence type="ECO:0000256" key="5">
    <source>
        <dbReference type="ARBA" id="ARBA00022448"/>
    </source>
</evidence>
<evidence type="ECO:0000256" key="18">
    <source>
        <dbReference type="RuleBase" id="RU000457"/>
    </source>
</evidence>
<gene>
    <name evidence="22" type="primary">cox2</name>
</gene>
<comment type="similarity">
    <text evidence="2 18">Belongs to the cytochrome c oxidase subunit 2 family.</text>
</comment>
<dbReference type="FunFam" id="2.60.40.420:FF:000001">
    <property type="entry name" value="Cytochrome c oxidase subunit 2"/>
    <property type="match status" value="1"/>
</dbReference>
<keyword evidence="14 18" id="KW-0186">Copper</keyword>
<evidence type="ECO:0000256" key="14">
    <source>
        <dbReference type="ARBA" id="ARBA00023008"/>
    </source>
</evidence>
<sequence>MATWGSLLFLDAISPTMEQIIFFHDHVMIVMSAITIMVGGQMLTMLMMNIKNFYMTSGDSMEMIWILAPAVVVISLVYPSLRLLYMSESYKVDPHSTVKVIGHQWYWSYEYGIFKSLQFDSYMIATDQLNDNEFRLLDVDNRLALPISERIRMIITSSDVLHSWAVPSLGVKIDAAPGRLNQVMMMIYQSGLYYGQCSEICGANHSFMPIVVQAMPEFKWLKWIFNKIIEN</sequence>
<evidence type="ECO:0000259" key="20">
    <source>
        <dbReference type="PROSITE" id="PS50857"/>
    </source>
</evidence>
<dbReference type="Pfam" id="PF02790">
    <property type="entry name" value="COX2_TM"/>
    <property type="match status" value="1"/>
</dbReference>
<dbReference type="InterPro" id="IPR011759">
    <property type="entry name" value="Cyt_c_oxidase_su2_TM_dom"/>
</dbReference>
<evidence type="ECO:0000256" key="9">
    <source>
        <dbReference type="ARBA" id="ARBA00022792"/>
    </source>
</evidence>
<feature type="domain" description="Cytochrome oxidase subunit II copper A binding" evidence="20">
    <location>
        <begin position="93"/>
        <end position="226"/>
    </location>
</feature>
<protein>
    <recommendedName>
        <fullName evidence="4 18">Cytochrome c oxidase subunit 2</fullName>
    </recommendedName>
</protein>
<dbReference type="GO" id="GO:0005743">
    <property type="term" value="C:mitochondrial inner membrane"/>
    <property type="evidence" value="ECO:0007669"/>
    <property type="project" value="UniProtKB-SubCell"/>
</dbReference>
<keyword evidence="15 18" id="KW-0496">Mitochondrion</keyword>
<evidence type="ECO:0000256" key="17">
    <source>
        <dbReference type="ARBA" id="ARBA00049512"/>
    </source>
</evidence>
<feature type="transmembrane region" description="Helical" evidence="19">
    <location>
        <begin position="63"/>
        <end position="81"/>
    </location>
</feature>
<dbReference type="CDD" id="cd13912">
    <property type="entry name" value="CcO_II_C"/>
    <property type="match status" value="1"/>
</dbReference>
<geneLocation type="mitochondrion" evidence="22"/>
<comment type="cofactor">
    <cofactor evidence="18">
        <name>Cu cation</name>
        <dbReference type="ChEBI" id="CHEBI:23378"/>
    </cofactor>
    <text evidence="18">Binds a copper A center.</text>
</comment>
<dbReference type="AlphaFoldDB" id="A8B0L6"/>
<evidence type="ECO:0000313" key="22">
    <source>
        <dbReference type="EMBL" id="BAF80193.1"/>
    </source>
</evidence>
<comment type="subunit">
    <text evidence="3">Component of the cytochrome c oxidase (complex IV, CIV), a multisubunit enzyme composed of a catalytic core of 3 subunits and several supernumerary subunits. The complex exists as a monomer or a dimer and forms supercomplexes (SCs) in the inner mitochondrial membrane with ubiquinol-cytochrome c oxidoreductase (cytochrome b-c1 complex, complex III, CIII).</text>
</comment>
<dbReference type="InterPro" id="IPR002429">
    <property type="entry name" value="CcO_II-like_C"/>
</dbReference>
<reference evidence="22" key="1">
    <citation type="journal article" date="2009" name="Med. Vet. Entomol.">
        <title>Species-specific mitochondrial gene rearrangements in biting midges and vector species identification.</title>
        <authorList>
            <person name="Matsumoto Y."/>
            <person name="Yanase T."/>
            <person name="Tsuda T."/>
            <person name="Noda H."/>
        </authorList>
    </citation>
    <scope>NUCLEOTIDE SEQUENCE</scope>
</reference>
<dbReference type="InterPro" id="IPR045187">
    <property type="entry name" value="CcO_II"/>
</dbReference>
<dbReference type="NCBIfam" id="TIGR02866">
    <property type="entry name" value="CoxB"/>
    <property type="match status" value="1"/>
</dbReference>
<feature type="domain" description="Cytochrome oxidase subunit II transmembrane region profile" evidence="21">
    <location>
        <begin position="1"/>
        <end position="91"/>
    </location>
</feature>
<evidence type="ECO:0000256" key="6">
    <source>
        <dbReference type="ARBA" id="ARBA00022660"/>
    </source>
</evidence>
<dbReference type="InterPro" id="IPR001505">
    <property type="entry name" value="Copper_CuA"/>
</dbReference>
<dbReference type="PRINTS" id="PR01166">
    <property type="entry name" value="CYCOXIDASEII"/>
</dbReference>
<evidence type="ECO:0000256" key="4">
    <source>
        <dbReference type="ARBA" id="ARBA00015946"/>
    </source>
</evidence>
<dbReference type="InterPro" id="IPR014222">
    <property type="entry name" value="Cyt_c_oxidase_su2"/>
</dbReference>
<dbReference type="SUPFAM" id="SSF49503">
    <property type="entry name" value="Cupredoxins"/>
    <property type="match status" value="1"/>
</dbReference>